<proteinExistence type="predicted"/>
<accession>A0A5J5FA11</accession>
<keyword evidence="1" id="KW-0472">Membrane</keyword>
<dbReference type="AlphaFoldDB" id="A0A5J5FA11"/>
<protein>
    <submittedName>
        <fullName evidence="2">Uncharacterized protein</fullName>
    </submittedName>
</protein>
<name>A0A5J5FA11_9PEZI</name>
<comment type="caution">
    <text evidence="2">The sequence shown here is derived from an EMBL/GenBank/DDBJ whole genome shotgun (WGS) entry which is preliminary data.</text>
</comment>
<dbReference type="Proteomes" id="UP000326924">
    <property type="component" value="Unassembled WGS sequence"/>
</dbReference>
<sequence length="116" mass="12415">MELILDACYNCTLGASDWDGDGEDDGREWLTKRLMQHTAVSSLQASRFLIANINRSTAFFGGVLDRLPKRAELFGVLAGLALALPAGALGTVRIFSHTQGALQRRRPDTPGPGSGS</sequence>
<organism evidence="2 3">
    <name type="scientific">Sphaerosporella brunnea</name>
    <dbReference type="NCBI Taxonomy" id="1250544"/>
    <lineage>
        <taxon>Eukaryota</taxon>
        <taxon>Fungi</taxon>
        <taxon>Dikarya</taxon>
        <taxon>Ascomycota</taxon>
        <taxon>Pezizomycotina</taxon>
        <taxon>Pezizomycetes</taxon>
        <taxon>Pezizales</taxon>
        <taxon>Pyronemataceae</taxon>
        <taxon>Sphaerosporella</taxon>
    </lineage>
</organism>
<reference evidence="2 3" key="1">
    <citation type="submission" date="2019-09" db="EMBL/GenBank/DDBJ databases">
        <title>Draft genome of the ectomycorrhizal ascomycete Sphaerosporella brunnea.</title>
        <authorList>
            <consortium name="DOE Joint Genome Institute"/>
            <person name="Benucci G.M."/>
            <person name="Marozzi G."/>
            <person name="Antonielli L."/>
            <person name="Sanchez S."/>
            <person name="Marco P."/>
            <person name="Wang X."/>
            <person name="Falini L.B."/>
            <person name="Barry K."/>
            <person name="Haridas S."/>
            <person name="Lipzen A."/>
            <person name="Labutti K."/>
            <person name="Grigoriev I.V."/>
            <person name="Murat C."/>
            <person name="Martin F."/>
            <person name="Albertini E."/>
            <person name="Donnini D."/>
            <person name="Bonito G."/>
        </authorList>
    </citation>
    <scope>NUCLEOTIDE SEQUENCE [LARGE SCALE GENOMIC DNA]</scope>
    <source>
        <strain evidence="2 3">Sb_GMNB300</strain>
    </source>
</reference>
<dbReference type="InParanoid" id="A0A5J5FA11"/>
<keyword evidence="1" id="KW-1133">Transmembrane helix</keyword>
<evidence type="ECO:0000256" key="1">
    <source>
        <dbReference type="SAM" id="Phobius"/>
    </source>
</evidence>
<keyword evidence="1" id="KW-0812">Transmembrane</keyword>
<gene>
    <name evidence="2" type="ORF">FN846DRAFT_902326</name>
</gene>
<evidence type="ECO:0000313" key="2">
    <source>
        <dbReference type="EMBL" id="KAA8914039.1"/>
    </source>
</evidence>
<dbReference type="EMBL" id="VXIS01000009">
    <property type="protein sequence ID" value="KAA8914039.1"/>
    <property type="molecule type" value="Genomic_DNA"/>
</dbReference>
<evidence type="ECO:0000313" key="3">
    <source>
        <dbReference type="Proteomes" id="UP000326924"/>
    </source>
</evidence>
<keyword evidence="3" id="KW-1185">Reference proteome</keyword>
<feature type="transmembrane region" description="Helical" evidence="1">
    <location>
        <begin position="73"/>
        <end position="96"/>
    </location>
</feature>